<evidence type="ECO:0000313" key="2">
    <source>
        <dbReference type="Proteomes" id="UP000620064"/>
    </source>
</evidence>
<comment type="caution">
    <text evidence="1">The sequence shown here is derived from an EMBL/GenBank/DDBJ whole genome shotgun (WGS) entry which is preliminary data.</text>
</comment>
<evidence type="ECO:0000313" key="1">
    <source>
        <dbReference type="EMBL" id="GGP05268.1"/>
    </source>
</evidence>
<keyword evidence="2" id="KW-1185">Reference proteome</keyword>
<organism evidence="1 2">
    <name type="scientific">Cloacibacterium rupense</name>
    <dbReference type="NCBI Taxonomy" id="517423"/>
    <lineage>
        <taxon>Bacteria</taxon>
        <taxon>Pseudomonadati</taxon>
        <taxon>Bacteroidota</taxon>
        <taxon>Flavobacteriia</taxon>
        <taxon>Flavobacteriales</taxon>
        <taxon>Weeksellaceae</taxon>
    </lineage>
</organism>
<dbReference type="Proteomes" id="UP000620064">
    <property type="component" value="Unassembled WGS sequence"/>
</dbReference>
<gene>
    <name evidence="1" type="ORF">GCM10010992_20790</name>
</gene>
<dbReference type="EMBL" id="BMLV01000004">
    <property type="protein sequence ID" value="GGP05268.1"/>
    <property type="molecule type" value="Genomic_DNA"/>
</dbReference>
<name>A0ABQ2NK00_9FLAO</name>
<accession>A0ABQ2NK00</accession>
<protein>
    <submittedName>
        <fullName evidence="1">Uncharacterized protein</fullName>
    </submittedName>
</protein>
<reference evidence="2" key="1">
    <citation type="journal article" date="2019" name="Int. J. Syst. Evol. Microbiol.">
        <title>The Global Catalogue of Microorganisms (GCM) 10K type strain sequencing project: providing services to taxonomists for standard genome sequencing and annotation.</title>
        <authorList>
            <consortium name="The Broad Institute Genomics Platform"/>
            <consortium name="The Broad Institute Genome Sequencing Center for Infectious Disease"/>
            <person name="Wu L."/>
            <person name="Ma J."/>
        </authorList>
    </citation>
    <scope>NUCLEOTIDE SEQUENCE [LARGE SCALE GENOMIC DNA]</scope>
    <source>
        <strain evidence="2">CGMCC 1.7656</strain>
    </source>
</reference>
<dbReference type="RefSeq" id="WP_188618049.1">
    <property type="nucleotide sequence ID" value="NZ_BMLV01000004.1"/>
</dbReference>
<sequence>MTTSLFYLLGHIDNYSGGFSSNDGIFKRISFLDFDWKVDNEKIRKSERLIKMCKIVLNENNLSNDIQLEKWDDNKGITIFSKNLVDLIDNFITKKSEFLGRDNFQISKDIFDDFERWDKNSNSYKQRLNFLYGVIDSNGTENEFYFYNGYNKCLLTQYVLRCFADEEDQINLESHFRTPWVDKLTINKNGEIWKRIIKKYSS</sequence>
<proteinExistence type="predicted"/>